<name>A0A1L6MV92_9BACT</name>
<gene>
    <name evidence="1" type="ORF">BCY86_01095</name>
</gene>
<sequence>MDGKRCKWQLGIAILIRVGMLLGAGSCSTMQSSASKDPLRCERDLACRKDKAAAEDCATQCAYGPECMERCREMTKGLPLHEI</sequence>
<evidence type="ECO:0000313" key="2">
    <source>
        <dbReference type="Proteomes" id="UP000185544"/>
    </source>
</evidence>
<dbReference type="AlphaFoldDB" id="A0A1L6MV92"/>
<proteinExistence type="predicted"/>
<reference evidence="1 2" key="1">
    <citation type="submission" date="2016-08" db="EMBL/GenBank/DDBJ databases">
        <title>Identification and validation of antigenic proteins from Pajaroellobacter abortibovis using de-novo genome sequence assembly and reverse vaccinology.</title>
        <authorList>
            <person name="Welly B.T."/>
            <person name="Miller M.R."/>
            <person name="Stott J.L."/>
            <person name="Blanchard M.T."/>
            <person name="Islas-Trejo A.D."/>
            <person name="O'Rourke S.M."/>
            <person name="Young A.E."/>
            <person name="Medrano J.F."/>
            <person name="Van Eenennaam A.L."/>
        </authorList>
    </citation>
    <scope>NUCLEOTIDE SEQUENCE [LARGE SCALE GENOMIC DNA]</scope>
    <source>
        <strain evidence="1 2">BTF92-0548A/99-0131</strain>
    </source>
</reference>
<dbReference type="Proteomes" id="UP000185544">
    <property type="component" value="Chromosome"/>
</dbReference>
<dbReference type="EMBL" id="CP016908">
    <property type="protein sequence ID" value="APR99433.1"/>
    <property type="molecule type" value="Genomic_DNA"/>
</dbReference>
<evidence type="ECO:0000313" key="1">
    <source>
        <dbReference type="EMBL" id="APR99433.1"/>
    </source>
</evidence>
<protein>
    <submittedName>
        <fullName evidence="1">Uncharacterized protein</fullName>
    </submittedName>
</protein>
<accession>A0A1L6MV92</accession>
<keyword evidence="2" id="KW-1185">Reference proteome</keyword>
<organism evidence="1 2">
    <name type="scientific">Pajaroellobacter abortibovis</name>
    <dbReference type="NCBI Taxonomy" id="1882918"/>
    <lineage>
        <taxon>Bacteria</taxon>
        <taxon>Pseudomonadati</taxon>
        <taxon>Myxococcota</taxon>
        <taxon>Polyangia</taxon>
        <taxon>Polyangiales</taxon>
        <taxon>Polyangiaceae</taxon>
    </lineage>
</organism>
<dbReference type="KEGG" id="pabo:BCY86_01095"/>
<dbReference type="RefSeq" id="WP_075276082.1">
    <property type="nucleotide sequence ID" value="NZ_CP016908.1"/>
</dbReference>